<dbReference type="RefSeq" id="WP_100337977.1">
    <property type="nucleotide sequence ID" value="NZ_PGFA01000003.1"/>
</dbReference>
<dbReference type="Proteomes" id="UP000228535">
    <property type="component" value="Unassembled WGS sequence"/>
</dbReference>
<keyword evidence="1" id="KW-0812">Transmembrane</keyword>
<feature type="transmembrane region" description="Helical" evidence="1">
    <location>
        <begin position="166"/>
        <end position="185"/>
    </location>
</feature>
<dbReference type="Pfam" id="PF01569">
    <property type="entry name" value="PAP2"/>
    <property type="match status" value="1"/>
</dbReference>
<evidence type="ECO:0000313" key="4">
    <source>
        <dbReference type="Proteomes" id="UP000228535"/>
    </source>
</evidence>
<dbReference type="SMART" id="SM00014">
    <property type="entry name" value="acidPPc"/>
    <property type="match status" value="1"/>
</dbReference>
<feature type="transmembrane region" description="Helical" evidence="1">
    <location>
        <begin position="64"/>
        <end position="82"/>
    </location>
</feature>
<dbReference type="InterPro" id="IPR036938">
    <property type="entry name" value="PAP2/HPO_sf"/>
</dbReference>
<dbReference type="Gene3D" id="1.20.144.10">
    <property type="entry name" value="Phosphatidic acid phosphatase type 2/haloperoxidase"/>
    <property type="match status" value="1"/>
</dbReference>
<keyword evidence="4" id="KW-1185">Reference proteome</keyword>
<protein>
    <submittedName>
        <fullName evidence="3">Undecaprenyl-diphosphatase</fullName>
    </submittedName>
</protein>
<reference evidence="3 4" key="1">
    <citation type="submission" date="2017-11" db="EMBL/GenBank/DDBJ databases">
        <title>Genomic Encyclopedia of Archaeal and Bacterial Type Strains, Phase II (KMG-II): From Individual Species to Whole Genera.</title>
        <authorList>
            <person name="Goeker M."/>
        </authorList>
    </citation>
    <scope>NUCLEOTIDE SEQUENCE [LARGE SCALE GENOMIC DNA]</scope>
    <source>
        <strain evidence="3 4">DSM 11115</strain>
    </source>
</reference>
<organism evidence="3 4">
    <name type="scientific">Hymenobacter chitinivorans DSM 11115</name>
    <dbReference type="NCBI Taxonomy" id="1121954"/>
    <lineage>
        <taxon>Bacteria</taxon>
        <taxon>Pseudomonadati</taxon>
        <taxon>Bacteroidota</taxon>
        <taxon>Cytophagia</taxon>
        <taxon>Cytophagales</taxon>
        <taxon>Hymenobacteraceae</taxon>
        <taxon>Hymenobacter</taxon>
    </lineage>
</organism>
<evidence type="ECO:0000313" key="3">
    <source>
        <dbReference type="EMBL" id="PJJ53071.1"/>
    </source>
</evidence>
<evidence type="ECO:0000259" key="2">
    <source>
        <dbReference type="SMART" id="SM00014"/>
    </source>
</evidence>
<feature type="transmembrane region" description="Helical" evidence="1">
    <location>
        <begin position="139"/>
        <end position="160"/>
    </location>
</feature>
<feature type="transmembrane region" description="Helical" evidence="1">
    <location>
        <begin position="35"/>
        <end position="52"/>
    </location>
</feature>
<name>A0A2M9B549_9BACT</name>
<dbReference type="EMBL" id="PGFA01000003">
    <property type="protein sequence ID" value="PJJ53071.1"/>
    <property type="molecule type" value="Genomic_DNA"/>
</dbReference>
<dbReference type="OrthoDB" id="9789113at2"/>
<accession>A0A2M9B549</accession>
<dbReference type="PANTHER" id="PTHR14969:SF13">
    <property type="entry name" value="AT30094P"/>
    <property type="match status" value="1"/>
</dbReference>
<dbReference type="PANTHER" id="PTHR14969">
    <property type="entry name" value="SPHINGOSINE-1-PHOSPHATE PHOSPHOHYDROLASE"/>
    <property type="match status" value="1"/>
</dbReference>
<keyword evidence="1" id="KW-0472">Membrane</keyword>
<keyword evidence="1" id="KW-1133">Transmembrane helix</keyword>
<dbReference type="InterPro" id="IPR000326">
    <property type="entry name" value="PAP2/HPO"/>
</dbReference>
<feature type="domain" description="Phosphatidic acid phosphatase type 2/haloperoxidase" evidence="2">
    <location>
        <begin position="69"/>
        <end position="181"/>
    </location>
</feature>
<sequence length="231" mass="26016">MLPALDHTLLVSLDHFLRHSPSFDSLMIMLSENNLFKGGVFTIMLWWLWFQQGSTDTDFPLRKTLLAILGGCLLAMGVARFATHTVPFRARPIHNPELHLAQQFPGLANITDHSNSFPSDHATLFFALATGFCFVSRRLGVLALLYATFMICLPRVYLGLHYPTDILAGALLGVLSACATNYAPVRDRLFTPLLRWQQLHPSPFYAALFLMTYQLDELFDSVRSLASYFFG</sequence>
<gene>
    <name evidence="3" type="ORF">CLV45_3729</name>
</gene>
<comment type="caution">
    <text evidence="3">The sequence shown here is derived from an EMBL/GenBank/DDBJ whole genome shotgun (WGS) entry which is preliminary data.</text>
</comment>
<evidence type="ECO:0000256" key="1">
    <source>
        <dbReference type="SAM" id="Phobius"/>
    </source>
</evidence>
<proteinExistence type="predicted"/>
<dbReference type="AlphaFoldDB" id="A0A2M9B549"/>
<dbReference type="SUPFAM" id="SSF48317">
    <property type="entry name" value="Acid phosphatase/Vanadium-dependent haloperoxidase"/>
    <property type="match status" value="1"/>
</dbReference>